<dbReference type="SUPFAM" id="SSF54452">
    <property type="entry name" value="MHC antigen-recognition domain"/>
    <property type="match status" value="1"/>
</dbReference>
<evidence type="ECO:0000313" key="4">
    <source>
        <dbReference type="Proteomes" id="UP001529510"/>
    </source>
</evidence>
<dbReference type="AlphaFoldDB" id="A0ABD0RMP3"/>
<evidence type="ECO:0000313" key="3">
    <source>
        <dbReference type="EMBL" id="KAL0199113.1"/>
    </source>
</evidence>
<dbReference type="PANTHER" id="PTHR16675">
    <property type="entry name" value="MHC CLASS I-RELATED"/>
    <property type="match status" value="1"/>
</dbReference>
<comment type="caution">
    <text evidence="3">The sequence shown here is derived from an EMBL/GenBank/DDBJ whole genome shotgun (WGS) entry which is preliminary data.</text>
</comment>
<dbReference type="InterPro" id="IPR011162">
    <property type="entry name" value="MHC_I/II-like_Ag-recog"/>
</dbReference>
<evidence type="ECO:0000259" key="2">
    <source>
        <dbReference type="Pfam" id="PF00129"/>
    </source>
</evidence>
<reference evidence="3 4" key="1">
    <citation type="submission" date="2024-05" db="EMBL/GenBank/DDBJ databases">
        <title>Genome sequencing and assembly of Indian major carp, Cirrhinus mrigala (Hamilton, 1822).</title>
        <authorList>
            <person name="Mohindra V."/>
            <person name="Chowdhury L.M."/>
            <person name="Lal K."/>
            <person name="Jena J.K."/>
        </authorList>
    </citation>
    <scope>NUCLEOTIDE SEQUENCE [LARGE SCALE GENOMIC DNA]</scope>
    <source>
        <strain evidence="3">CM1030</strain>
        <tissue evidence="3">Blood</tissue>
    </source>
</reference>
<organism evidence="3 4">
    <name type="scientific">Cirrhinus mrigala</name>
    <name type="common">Mrigala</name>
    <dbReference type="NCBI Taxonomy" id="683832"/>
    <lineage>
        <taxon>Eukaryota</taxon>
        <taxon>Metazoa</taxon>
        <taxon>Chordata</taxon>
        <taxon>Craniata</taxon>
        <taxon>Vertebrata</taxon>
        <taxon>Euteleostomi</taxon>
        <taxon>Actinopterygii</taxon>
        <taxon>Neopterygii</taxon>
        <taxon>Teleostei</taxon>
        <taxon>Ostariophysi</taxon>
        <taxon>Cypriniformes</taxon>
        <taxon>Cyprinidae</taxon>
        <taxon>Labeoninae</taxon>
        <taxon>Labeonini</taxon>
        <taxon>Cirrhinus</taxon>
    </lineage>
</organism>
<dbReference type="InterPro" id="IPR037055">
    <property type="entry name" value="MHC_I-like_Ag-recog_sf"/>
</dbReference>
<protein>
    <recommendedName>
        <fullName evidence="2">MHC class I-like antigen recognition-like domain-containing protein</fullName>
    </recommendedName>
</protein>
<feature type="non-terminal residue" evidence="3">
    <location>
        <position position="56"/>
    </location>
</feature>
<dbReference type="InterPro" id="IPR050208">
    <property type="entry name" value="MHC_class-I_related"/>
</dbReference>
<gene>
    <name evidence="3" type="ORF">M9458_007653</name>
</gene>
<dbReference type="Pfam" id="PF00129">
    <property type="entry name" value="MHC_I"/>
    <property type="match status" value="1"/>
</dbReference>
<keyword evidence="1" id="KW-0325">Glycoprotein</keyword>
<dbReference type="Proteomes" id="UP001529510">
    <property type="component" value="Unassembled WGS sequence"/>
</dbReference>
<proteinExistence type="predicted"/>
<evidence type="ECO:0000256" key="1">
    <source>
        <dbReference type="ARBA" id="ARBA00023180"/>
    </source>
</evidence>
<dbReference type="PANTHER" id="PTHR16675:SF193">
    <property type="entry name" value="LOC571647 PROTEIN-RELATED"/>
    <property type="match status" value="1"/>
</dbReference>
<feature type="non-terminal residue" evidence="3">
    <location>
        <position position="1"/>
    </location>
</feature>
<feature type="domain" description="MHC class I-like antigen recognition-like" evidence="2">
    <location>
        <begin position="2"/>
        <end position="55"/>
    </location>
</feature>
<sequence>KFSQGIRQYGYDGEDFLYFDIRASQWIASVNAAVPTKRDWDNMPNVNLYIKAYLKI</sequence>
<keyword evidence="4" id="KW-1185">Reference proteome</keyword>
<name>A0ABD0RMP3_CIRMR</name>
<dbReference type="InterPro" id="IPR011161">
    <property type="entry name" value="MHC_I-like_Ag-recog"/>
</dbReference>
<dbReference type="EMBL" id="JAMKFB020000003">
    <property type="protein sequence ID" value="KAL0199113.1"/>
    <property type="molecule type" value="Genomic_DNA"/>
</dbReference>
<dbReference type="Gene3D" id="3.30.500.10">
    <property type="entry name" value="MHC class I-like antigen recognition-like"/>
    <property type="match status" value="1"/>
</dbReference>
<accession>A0ABD0RMP3</accession>